<keyword evidence="1" id="KW-0812">Transmembrane</keyword>
<name>A0AAW0ENG4_9TRYP</name>
<feature type="chain" id="PRO_5043586769" description="Transmembrane protein" evidence="2">
    <location>
        <begin position="18"/>
        <end position="92"/>
    </location>
</feature>
<keyword evidence="1" id="KW-0472">Membrane</keyword>
<keyword evidence="1" id="KW-1133">Transmembrane helix</keyword>
<comment type="caution">
    <text evidence="3">The sequence shown here is derived from an EMBL/GenBank/DDBJ whole genome shotgun (WGS) entry which is preliminary data.</text>
</comment>
<evidence type="ECO:0000256" key="1">
    <source>
        <dbReference type="SAM" id="Phobius"/>
    </source>
</evidence>
<dbReference type="AlphaFoldDB" id="A0AAW0ENG4"/>
<dbReference type="EMBL" id="JAECZO010000059">
    <property type="protein sequence ID" value="KAK7195670.1"/>
    <property type="molecule type" value="Genomic_DNA"/>
</dbReference>
<evidence type="ECO:0000256" key="2">
    <source>
        <dbReference type="SAM" id="SignalP"/>
    </source>
</evidence>
<evidence type="ECO:0000313" key="4">
    <source>
        <dbReference type="Proteomes" id="UP001430356"/>
    </source>
</evidence>
<organism evidence="3 4">
    <name type="scientific">Novymonas esmeraldas</name>
    <dbReference type="NCBI Taxonomy" id="1808958"/>
    <lineage>
        <taxon>Eukaryota</taxon>
        <taxon>Discoba</taxon>
        <taxon>Euglenozoa</taxon>
        <taxon>Kinetoplastea</taxon>
        <taxon>Metakinetoplastina</taxon>
        <taxon>Trypanosomatida</taxon>
        <taxon>Trypanosomatidae</taxon>
        <taxon>Novymonas</taxon>
    </lineage>
</organism>
<evidence type="ECO:0000313" key="3">
    <source>
        <dbReference type="EMBL" id="KAK7195670.1"/>
    </source>
</evidence>
<dbReference type="Proteomes" id="UP001430356">
    <property type="component" value="Unassembled WGS sequence"/>
</dbReference>
<gene>
    <name evidence="3" type="ORF">NESM_000496800</name>
</gene>
<protein>
    <recommendedName>
        <fullName evidence="5">Transmembrane protein</fullName>
    </recommendedName>
</protein>
<feature type="transmembrane region" description="Helical" evidence="1">
    <location>
        <begin position="50"/>
        <end position="71"/>
    </location>
</feature>
<feature type="signal peptide" evidence="2">
    <location>
        <begin position="1"/>
        <end position="17"/>
    </location>
</feature>
<keyword evidence="4" id="KW-1185">Reference proteome</keyword>
<evidence type="ECO:0008006" key="5">
    <source>
        <dbReference type="Google" id="ProtNLM"/>
    </source>
</evidence>
<keyword evidence="2" id="KW-0732">Signal</keyword>
<sequence length="92" mass="9611">MAVALVWTLLALALVVAATTTPLATAASTTYVAPDPTVGLSSKNQEYLIGVVSFAVVAVAGVMGVASMVRIDYDDDTLLMVEVPEETHTEEQ</sequence>
<reference evidence="3 4" key="1">
    <citation type="journal article" date="2021" name="MBio">
        <title>A New Model Trypanosomatid, Novymonas esmeraldas: Genomic Perception of Its 'Candidatus Pandoraea novymonadis' Endosymbiont.</title>
        <authorList>
            <person name="Zakharova A."/>
            <person name="Saura A."/>
            <person name="Butenko A."/>
            <person name="Podesvova L."/>
            <person name="Warmusova S."/>
            <person name="Kostygov A.Y."/>
            <person name="Nenarokova A."/>
            <person name="Lukes J."/>
            <person name="Opperdoes F.R."/>
            <person name="Yurchenko V."/>
        </authorList>
    </citation>
    <scope>NUCLEOTIDE SEQUENCE [LARGE SCALE GENOMIC DNA]</scope>
    <source>
        <strain evidence="3 4">E262AT.01</strain>
    </source>
</reference>
<proteinExistence type="predicted"/>
<accession>A0AAW0ENG4</accession>